<reference evidence="2 3" key="1">
    <citation type="submission" date="2021-06" db="EMBL/GenBank/DDBJ databases">
        <authorList>
            <person name="Sun Q."/>
            <person name="Li D."/>
        </authorList>
    </citation>
    <scope>NUCLEOTIDE SEQUENCE [LARGE SCALE GENOMIC DNA]</scope>
    <source>
        <strain evidence="2 3">MSJ-40</strain>
    </source>
</reference>
<comment type="caution">
    <text evidence="2">The sequence shown here is derived from an EMBL/GenBank/DDBJ whole genome shotgun (WGS) entry which is preliminary data.</text>
</comment>
<name>A0ABS6EAM7_9FIRM</name>
<feature type="domain" description="SLH" evidence="1">
    <location>
        <begin position="636"/>
        <end position="694"/>
    </location>
</feature>
<evidence type="ECO:0000313" key="2">
    <source>
        <dbReference type="EMBL" id="MBU5439985.1"/>
    </source>
</evidence>
<protein>
    <recommendedName>
        <fullName evidence="1">SLH domain-containing protein</fullName>
    </recommendedName>
</protein>
<dbReference type="InterPro" id="IPR001119">
    <property type="entry name" value="SLH_dom"/>
</dbReference>
<dbReference type="EMBL" id="JAHLPM010000022">
    <property type="protein sequence ID" value="MBU5439985.1"/>
    <property type="molecule type" value="Genomic_DNA"/>
</dbReference>
<proteinExistence type="predicted"/>
<gene>
    <name evidence="2" type="ORF">KQI42_18405</name>
</gene>
<keyword evidence="3" id="KW-1185">Reference proteome</keyword>
<dbReference type="Pfam" id="PF16244">
    <property type="entry name" value="DUF4901"/>
    <property type="match status" value="2"/>
</dbReference>
<dbReference type="PROSITE" id="PS51272">
    <property type="entry name" value="SLH"/>
    <property type="match status" value="1"/>
</dbReference>
<dbReference type="Proteomes" id="UP000749471">
    <property type="component" value="Unassembled WGS sequence"/>
</dbReference>
<evidence type="ECO:0000313" key="3">
    <source>
        <dbReference type="Proteomes" id="UP000749471"/>
    </source>
</evidence>
<dbReference type="InterPro" id="IPR032599">
    <property type="entry name" value="YcdB/YcdC_rep_domain"/>
</dbReference>
<evidence type="ECO:0000259" key="1">
    <source>
        <dbReference type="PROSITE" id="PS51272"/>
    </source>
</evidence>
<sequence length="694" mass="80584">MRKHLAIFMVSILMFTSLVPINVYGEKGFDKKLEEAILKVKKVFNISNEYDSFDSSVSTYGKTTNFYLNWKDSKGKLGDININTDEEGNITSYNKNYSTYQEPKTRLAKFSREEGLKIALDFINKVDSKVAKEVKHKDIKEPMYSSAIEYGYEFTRYINNIPYPENNIRIYVNKDTGEVTNYYTNWDRKLNFPDNKDIISIDKAKESYKKEIGLKPMYKQSYQIDSKTYYLSYSTFMTTKAIDAKTGKPIVISNYRPLYDTANMEKEMSPSDGLTPEEKGSIEKIAGILDIKDIEKKAREILKIDDTYKLQSKSLYSNWKSPGDYIWSLYFNKPLDKNQTQTADISLDGKTGELISFYKYKPYNENTKPKVNKDTSLTLAKDYIKKISPDKISKIEYLPNEFTKDNDSAYHFEFIRKMDNVYIENDKISVGVDAVTGEVNSYNLDWYKGKLPSKENIISLDKAYDILFNDIGYELMYVAVYDYEKPEDENKEIKLVYAINQEKPLNISAINGEILDSNGKPYKETTISDYKDIDKSYAKDKIKTLAQYGISLPGDEFKPVENIKQKDFLYLLYKSLSPYKEIENNYDNLYKDLISMGIVREGEKNPERIVTKEEGVKFIIRVMGYDKIANTSEIFKDIFKDEKDISKELKGYMSVAYGLKIIEIDGTDTGNIKPKYELKREDAATMIYNYMFME</sequence>
<organism evidence="2 3">
    <name type="scientific">Tissierella simiarum</name>
    <dbReference type="NCBI Taxonomy" id="2841534"/>
    <lineage>
        <taxon>Bacteria</taxon>
        <taxon>Bacillati</taxon>
        <taxon>Bacillota</taxon>
        <taxon>Tissierellia</taxon>
        <taxon>Tissierellales</taxon>
        <taxon>Tissierellaceae</taxon>
        <taxon>Tissierella</taxon>
    </lineage>
</organism>
<dbReference type="RefSeq" id="WP_216521897.1">
    <property type="nucleotide sequence ID" value="NZ_JAHLPM010000022.1"/>
</dbReference>
<accession>A0ABS6EAM7</accession>